<reference evidence="2" key="1">
    <citation type="journal article" date="2022" name="bioRxiv">
        <title>Sequencing and chromosome-scale assembly of the giantPleurodeles waltlgenome.</title>
        <authorList>
            <person name="Brown T."/>
            <person name="Elewa A."/>
            <person name="Iarovenko S."/>
            <person name="Subramanian E."/>
            <person name="Araus A.J."/>
            <person name="Petzold A."/>
            <person name="Susuki M."/>
            <person name="Suzuki K.-i.T."/>
            <person name="Hayashi T."/>
            <person name="Toyoda A."/>
            <person name="Oliveira C."/>
            <person name="Osipova E."/>
            <person name="Leigh N.D."/>
            <person name="Simon A."/>
            <person name="Yun M.H."/>
        </authorList>
    </citation>
    <scope>NUCLEOTIDE SEQUENCE</scope>
    <source>
        <strain evidence="2">20211129_DDA</strain>
        <tissue evidence="2">Liver</tissue>
    </source>
</reference>
<evidence type="ECO:0000313" key="2">
    <source>
        <dbReference type="EMBL" id="KAJ1096399.1"/>
    </source>
</evidence>
<dbReference type="AlphaFoldDB" id="A0AAV7LZU7"/>
<dbReference type="Proteomes" id="UP001066276">
    <property type="component" value="Chromosome 10"/>
</dbReference>
<name>A0AAV7LZU7_PLEWA</name>
<organism evidence="2 3">
    <name type="scientific">Pleurodeles waltl</name>
    <name type="common">Iberian ribbed newt</name>
    <dbReference type="NCBI Taxonomy" id="8319"/>
    <lineage>
        <taxon>Eukaryota</taxon>
        <taxon>Metazoa</taxon>
        <taxon>Chordata</taxon>
        <taxon>Craniata</taxon>
        <taxon>Vertebrata</taxon>
        <taxon>Euteleostomi</taxon>
        <taxon>Amphibia</taxon>
        <taxon>Batrachia</taxon>
        <taxon>Caudata</taxon>
        <taxon>Salamandroidea</taxon>
        <taxon>Salamandridae</taxon>
        <taxon>Pleurodelinae</taxon>
        <taxon>Pleurodeles</taxon>
    </lineage>
</organism>
<keyword evidence="3" id="KW-1185">Reference proteome</keyword>
<feature type="compositionally biased region" description="Basic and acidic residues" evidence="1">
    <location>
        <begin position="71"/>
        <end position="94"/>
    </location>
</feature>
<dbReference type="EMBL" id="JANPWB010000014">
    <property type="protein sequence ID" value="KAJ1096399.1"/>
    <property type="molecule type" value="Genomic_DNA"/>
</dbReference>
<proteinExistence type="predicted"/>
<evidence type="ECO:0000256" key="1">
    <source>
        <dbReference type="SAM" id="MobiDB-lite"/>
    </source>
</evidence>
<accession>A0AAV7LZU7</accession>
<protein>
    <submittedName>
        <fullName evidence="2">Uncharacterized protein</fullName>
    </submittedName>
</protein>
<feature type="compositionally biased region" description="Polar residues" evidence="1">
    <location>
        <begin position="37"/>
        <end position="48"/>
    </location>
</feature>
<feature type="region of interest" description="Disordered" evidence="1">
    <location>
        <begin position="161"/>
        <end position="227"/>
    </location>
</feature>
<feature type="compositionally biased region" description="Basic and acidic residues" evidence="1">
    <location>
        <begin position="161"/>
        <end position="184"/>
    </location>
</feature>
<feature type="compositionally biased region" description="Pro residues" evidence="1">
    <location>
        <begin position="211"/>
        <end position="227"/>
    </location>
</feature>
<sequence length="227" mass="24192">MLLPDHGFVEVLYRNEILRGRLRSYHRGWGEGPRPSGAQSGRSGNPTAALSIGAVWHPGQAQVTGQPSGGRRPDDHPIVHPGEAKEKNNEGTAHRSDATLATGLTYSLEPTLPASTRQLSLNVQHKQEGNEGTAHRSDATLAPGTVQQDFAALLRPVLESRRAAAIPRDPEKDPSGGGVRRDCTRPPPRCKPVTLPVSLRHAERQHSVRPGPSPLSPAPPSLPGGAV</sequence>
<evidence type="ECO:0000313" key="3">
    <source>
        <dbReference type="Proteomes" id="UP001066276"/>
    </source>
</evidence>
<feature type="region of interest" description="Disordered" evidence="1">
    <location>
        <begin position="26"/>
        <end position="94"/>
    </location>
</feature>
<comment type="caution">
    <text evidence="2">The sequence shown here is derived from an EMBL/GenBank/DDBJ whole genome shotgun (WGS) entry which is preliminary data.</text>
</comment>
<gene>
    <name evidence="2" type="ORF">NDU88_001541</name>
</gene>